<feature type="domain" description="HAMP" evidence="18">
    <location>
        <begin position="171"/>
        <end position="223"/>
    </location>
</feature>
<reference evidence="20" key="1">
    <citation type="submission" date="2016-10" db="EMBL/GenBank/DDBJ databases">
        <authorList>
            <person name="Varghese N."/>
            <person name="Submissions S."/>
        </authorList>
    </citation>
    <scope>NUCLEOTIDE SEQUENCE [LARGE SCALE GENOMIC DNA]</scope>
    <source>
        <strain evidence="20">DSM 18130</strain>
    </source>
</reference>
<dbReference type="CDD" id="cd00082">
    <property type="entry name" value="HisKA"/>
    <property type="match status" value="1"/>
</dbReference>
<dbReference type="Gene3D" id="3.30.450.20">
    <property type="entry name" value="PAS domain"/>
    <property type="match status" value="1"/>
</dbReference>
<dbReference type="AlphaFoldDB" id="A0A1I0TL15"/>
<dbReference type="OrthoDB" id="9813151at2"/>
<dbReference type="InterPro" id="IPR005467">
    <property type="entry name" value="His_kinase_dom"/>
</dbReference>
<dbReference type="SUPFAM" id="SSF55785">
    <property type="entry name" value="PYP-like sensor domain (PAS domain)"/>
    <property type="match status" value="1"/>
</dbReference>
<dbReference type="STRING" id="332999.SAMN04488511_11149"/>
<keyword evidence="8 15" id="KW-0812">Transmembrane</keyword>
<dbReference type="EMBL" id="FOJM01000011">
    <property type="protein sequence ID" value="SFA52498.1"/>
    <property type="molecule type" value="Genomic_DNA"/>
</dbReference>
<evidence type="ECO:0000313" key="20">
    <source>
        <dbReference type="Proteomes" id="UP000198836"/>
    </source>
</evidence>
<dbReference type="FunFam" id="3.30.565.10:FF:000023">
    <property type="entry name" value="PAS domain-containing sensor histidine kinase"/>
    <property type="match status" value="1"/>
</dbReference>
<dbReference type="NCBIfam" id="TIGR00229">
    <property type="entry name" value="sensory_box"/>
    <property type="match status" value="1"/>
</dbReference>
<evidence type="ECO:0000256" key="5">
    <source>
        <dbReference type="ARBA" id="ARBA00022475"/>
    </source>
</evidence>
<evidence type="ECO:0000256" key="4">
    <source>
        <dbReference type="ARBA" id="ARBA00012438"/>
    </source>
</evidence>
<evidence type="ECO:0000256" key="9">
    <source>
        <dbReference type="ARBA" id="ARBA00022741"/>
    </source>
</evidence>
<dbReference type="Proteomes" id="UP000198836">
    <property type="component" value="Unassembled WGS sequence"/>
</dbReference>
<evidence type="ECO:0000256" key="3">
    <source>
        <dbReference type="ARBA" id="ARBA00004236"/>
    </source>
</evidence>
<dbReference type="GO" id="GO:0000156">
    <property type="term" value="F:phosphorelay response regulator activity"/>
    <property type="evidence" value="ECO:0007669"/>
    <property type="project" value="TreeGrafter"/>
</dbReference>
<dbReference type="RefSeq" id="WP_090984764.1">
    <property type="nucleotide sequence ID" value="NZ_FOJM01000011.1"/>
</dbReference>
<dbReference type="SMART" id="SM00388">
    <property type="entry name" value="HisKA"/>
    <property type="match status" value="1"/>
</dbReference>
<evidence type="ECO:0000256" key="12">
    <source>
        <dbReference type="ARBA" id="ARBA00022989"/>
    </source>
</evidence>
<organism evidence="19 20">
    <name type="scientific">Pedobacter suwonensis</name>
    <dbReference type="NCBI Taxonomy" id="332999"/>
    <lineage>
        <taxon>Bacteria</taxon>
        <taxon>Pseudomonadati</taxon>
        <taxon>Bacteroidota</taxon>
        <taxon>Sphingobacteriia</taxon>
        <taxon>Sphingobacteriales</taxon>
        <taxon>Sphingobacteriaceae</taxon>
        <taxon>Pedobacter</taxon>
    </lineage>
</organism>
<dbReference type="Gene3D" id="6.10.340.10">
    <property type="match status" value="1"/>
</dbReference>
<dbReference type="InterPro" id="IPR036097">
    <property type="entry name" value="HisK_dim/P_sf"/>
</dbReference>
<dbReference type="PRINTS" id="PR00344">
    <property type="entry name" value="BCTRLSENSOR"/>
</dbReference>
<dbReference type="GO" id="GO:0007234">
    <property type="term" value="P:osmosensory signaling via phosphorelay pathway"/>
    <property type="evidence" value="ECO:0007669"/>
    <property type="project" value="TreeGrafter"/>
</dbReference>
<feature type="transmembrane region" description="Helical" evidence="15">
    <location>
        <begin position="149"/>
        <end position="169"/>
    </location>
</feature>
<dbReference type="CDD" id="cd06225">
    <property type="entry name" value="HAMP"/>
    <property type="match status" value="1"/>
</dbReference>
<feature type="domain" description="PAS" evidence="17">
    <location>
        <begin position="232"/>
        <end position="296"/>
    </location>
</feature>
<evidence type="ECO:0000256" key="10">
    <source>
        <dbReference type="ARBA" id="ARBA00022777"/>
    </source>
</evidence>
<dbReference type="Pfam" id="PF02518">
    <property type="entry name" value="HATPase_c"/>
    <property type="match status" value="1"/>
</dbReference>
<dbReference type="SUPFAM" id="SSF158472">
    <property type="entry name" value="HAMP domain-like"/>
    <property type="match status" value="1"/>
</dbReference>
<dbReference type="PANTHER" id="PTHR42878:SF7">
    <property type="entry name" value="SENSOR HISTIDINE KINASE GLRK"/>
    <property type="match status" value="1"/>
</dbReference>
<dbReference type="PROSITE" id="PS50885">
    <property type="entry name" value="HAMP"/>
    <property type="match status" value="1"/>
</dbReference>
<evidence type="ECO:0000259" key="17">
    <source>
        <dbReference type="PROSITE" id="PS50112"/>
    </source>
</evidence>
<dbReference type="InterPro" id="IPR004358">
    <property type="entry name" value="Sig_transdc_His_kin-like_C"/>
</dbReference>
<sequence length="583" mass="65956">MKIKTKLRLGFGFLFIIVLSFGLIALFFLNELSDKSKVILKDNYKSLKYVAAMRNVIDQHAFPLSPTQLNIFAENLKNEGLNITEPGEKAAFRKLKAAFNALKDSKSAIIKESNIKNLRVALQNIEQVNMKAIYDKNELANETSSRANLYIMIAATLSFIILFTFIVNFPGFVANPLAEFSAAIKQISRKNYKQRLHFENGDEFTELAHSFNKMVLKLNEWENSNLSKIKSEKSRIEAIIAQMQDAIIGLNEKGEVLFLNHLAAKLMSLDEDKVIGQNVAELMQKNELLKRIIKPETNDNTLKIYADDKESYFLLENREIIIPNYEEQDDSTLIASSKSAGSVYTLKNITQFKELDEAKTNFIATVSHELKTPLSSIKMSLKLLNDERVGMMNEEQHELLHHIKEDSDRLLKITSELLDLSQVETGNLKLNFALTKPEEIVNYAVDAVKFQAEQKSIQLVLNCGENLPNVNADIQKTAWVMVNFLSNALRYSSERSKVIIDVLQKGNFIEFAVRDFGKGIDEKYQQRLFDRYFQVPTDGQNKSGSGLGLAISKDFIEAENGKIWVVSAIGEGSTFCFSLPVAE</sequence>
<accession>A0A1I0TL15</accession>
<name>A0A1I0TL15_9SPHI</name>
<dbReference type="Pfam" id="PF00989">
    <property type="entry name" value="PAS"/>
    <property type="match status" value="1"/>
</dbReference>
<comment type="catalytic activity">
    <reaction evidence="1">
        <text>ATP + protein L-histidine = ADP + protein N-phospho-L-histidine.</text>
        <dbReference type="EC" id="2.7.13.3"/>
    </reaction>
</comment>
<dbReference type="InterPro" id="IPR003660">
    <property type="entry name" value="HAMP_dom"/>
</dbReference>
<keyword evidence="7" id="KW-0808">Transferase</keyword>
<keyword evidence="20" id="KW-1185">Reference proteome</keyword>
<dbReference type="SUPFAM" id="SSF55874">
    <property type="entry name" value="ATPase domain of HSP90 chaperone/DNA topoisomerase II/histidine kinase"/>
    <property type="match status" value="1"/>
</dbReference>
<keyword evidence="10 19" id="KW-0418">Kinase</keyword>
<comment type="subcellular location">
    <subcellularLocation>
        <location evidence="3">Cell membrane</location>
    </subcellularLocation>
    <subcellularLocation>
        <location evidence="2">Membrane</location>
        <topology evidence="2">Multi-pass membrane protein</topology>
    </subcellularLocation>
</comment>
<keyword evidence="13" id="KW-0902">Two-component regulatory system</keyword>
<dbReference type="SMART" id="SM00387">
    <property type="entry name" value="HATPase_c"/>
    <property type="match status" value="1"/>
</dbReference>
<dbReference type="InterPro" id="IPR035965">
    <property type="entry name" value="PAS-like_dom_sf"/>
</dbReference>
<dbReference type="InterPro" id="IPR050351">
    <property type="entry name" value="BphY/WalK/GraS-like"/>
</dbReference>
<evidence type="ECO:0000256" key="14">
    <source>
        <dbReference type="ARBA" id="ARBA00023136"/>
    </source>
</evidence>
<dbReference type="Pfam" id="PF00512">
    <property type="entry name" value="HisKA"/>
    <property type="match status" value="1"/>
</dbReference>
<evidence type="ECO:0000256" key="2">
    <source>
        <dbReference type="ARBA" id="ARBA00004141"/>
    </source>
</evidence>
<gene>
    <name evidence="19" type="ORF">SAMN04488511_11149</name>
</gene>
<dbReference type="GO" id="GO:0006355">
    <property type="term" value="P:regulation of DNA-templated transcription"/>
    <property type="evidence" value="ECO:0007669"/>
    <property type="project" value="InterPro"/>
</dbReference>
<proteinExistence type="predicted"/>
<dbReference type="PANTHER" id="PTHR42878">
    <property type="entry name" value="TWO-COMPONENT HISTIDINE KINASE"/>
    <property type="match status" value="1"/>
</dbReference>
<dbReference type="InterPro" id="IPR003661">
    <property type="entry name" value="HisK_dim/P_dom"/>
</dbReference>
<keyword evidence="14 15" id="KW-0472">Membrane</keyword>
<dbReference type="InterPro" id="IPR000014">
    <property type="entry name" value="PAS"/>
</dbReference>
<keyword evidence="6" id="KW-0597">Phosphoprotein</keyword>
<evidence type="ECO:0000259" key="16">
    <source>
        <dbReference type="PROSITE" id="PS50109"/>
    </source>
</evidence>
<evidence type="ECO:0000256" key="6">
    <source>
        <dbReference type="ARBA" id="ARBA00022553"/>
    </source>
</evidence>
<dbReference type="GO" id="GO:0030295">
    <property type="term" value="F:protein kinase activator activity"/>
    <property type="evidence" value="ECO:0007669"/>
    <property type="project" value="TreeGrafter"/>
</dbReference>
<protein>
    <recommendedName>
        <fullName evidence="4">histidine kinase</fullName>
        <ecNumber evidence="4">2.7.13.3</ecNumber>
    </recommendedName>
</protein>
<feature type="transmembrane region" description="Helical" evidence="15">
    <location>
        <begin position="7"/>
        <end position="29"/>
    </location>
</feature>
<keyword evidence="9" id="KW-0547">Nucleotide-binding</keyword>
<dbReference type="PROSITE" id="PS50112">
    <property type="entry name" value="PAS"/>
    <property type="match status" value="1"/>
</dbReference>
<dbReference type="SMART" id="SM00091">
    <property type="entry name" value="PAS"/>
    <property type="match status" value="1"/>
</dbReference>
<dbReference type="CDD" id="cd00130">
    <property type="entry name" value="PAS"/>
    <property type="match status" value="1"/>
</dbReference>
<keyword evidence="12 15" id="KW-1133">Transmembrane helix</keyword>
<evidence type="ECO:0000259" key="18">
    <source>
        <dbReference type="PROSITE" id="PS50885"/>
    </source>
</evidence>
<dbReference type="GO" id="GO:0000155">
    <property type="term" value="F:phosphorelay sensor kinase activity"/>
    <property type="evidence" value="ECO:0007669"/>
    <property type="project" value="InterPro"/>
</dbReference>
<dbReference type="SMART" id="SM00304">
    <property type="entry name" value="HAMP"/>
    <property type="match status" value="1"/>
</dbReference>
<dbReference type="InterPro" id="IPR003594">
    <property type="entry name" value="HATPase_dom"/>
</dbReference>
<evidence type="ECO:0000256" key="7">
    <source>
        <dbReference type="ARBA" id="ARBA00022679"/>
    </source>
</evidence>
<dbReference type="Pfam" id="PF00672">
    <property type="entry name" value="HAMP"/>
    <property type="match status" value="1"/>
</dbReference>
<evidence type="ECO:0000256" key="11">
    <source>
        <dbReference type="ARBA" id="ARBA00022840"/>
    </source>
</evidence>
<dbReference type="InterPro" id="IPR013767">
    <property type="entry name" value="PAS_fold"/>
</dbReference>
<evidence type="ECO:0000313" key="19">
    <source>
        <dbReference type="EMBL" id="SFA52498.1"/>
    </source>
</evidence>
<dbReference type="Gene3D" id="1.10.287.130">
    <property type="match status" value="1"/>
</dbReference>
<dbReference type="GO" id="GO:0005524">
    <property type="term" value="F:ATP binding"/>
    <property type="evidence" value="ECO:0007669"/>
    <property type="project" value="UniProtKB-KW"/>
</dbReference>
<dbReference type="InterPro" id="IPR036890">
    <property type="entry name" value="HATPase_C_sf"/>
</dbReference>
<dbReference type="Gene3D" id="3.30.565.10">
    <property type="entry name" value="Histidine kinase-like ATPase, C-terminal domain"/>
    <property type="match status" value="1"/>
</dbReference>
<keyword evidence="5" id="KW-1003">Cell membrane</keyword>
<evidence type="ECO:0000256" key="1">
    <source>
        <dbReference type="ARBA" id="ARBA00000085"/>
    </source>
</evidence>
<evidence type="ECO:0000256" key="15">
    <source>
        <dbReference type="SAM" id="Phobius"/>
    </source>
</evidence>
<dbReference type="PROSITE" id="PS50109">
    <property type="entry name" value="HIS_KIN"/>
    <property type="match status" value="1"/>
</dbReference>
<dbReference type="GO" id="GO:0005886">
    <property type="term" value="C:plasma membrane"/>
    <property type="evidence" value="ECO:0007669"/>
    <property type="project" value="UniProtKB-SubCell"/>
</dbReference>
<evidence type="ECO:0000256" key="13">
    <source>
        <dbReference type="ARBA" id="ARBA00023012"/>
    </source>
</evidence>
<evidence type="ECO:0000256" key="8">
    <source>
        <dbReference type="ARBA" id="ARBA00022692"/>
    </source>
</evidence>
<dbReference type="EC" id="2.7.13.3" evidence="4"/>
<keyword evidence="11" id="KW-0067">ATP-binding</keyword>
<feature type="domain" description="Histidine kinase" evidence="16">
    <location>
        <begin position="365"/>
        <end position="583"/>
    </location>
</feature>
<dbReference type="SUPFAM" id="SSF47384">
    <property type="entry name" value="Homodimeric domain of signal transducing histidine kinase"/>
    <property type="match status" value="1"/>
</dbReference>